<name>A0AAW3ZRV5_9GAMM</name>
<comment type="caution">
    <text evidence="1">The sequence shown here is derived from an EMBL/GenBank/DDBJ whole genome shotgun (WGS) entry which is preliminary data.</text>
</comment>
<sequence>MEHIIMAGDGYHTVEIDIGLADEGLVTSASGNKARGVRDGVRLEIASDICQAVLEDTDGEHVFCVLAIQRCNQGAMLAVQFMTEGGLGGAISVYCGNHAALPNADQASFRVELWDNDARQVVATWAGRWFGPNDIMLAADFD</sequence>
<dbReference type="Proteomes" id="UP000613768">
    <property type="component" value="Unassembled WGS sequence"/>
</dbReference>
<evidence type="ECO:0000313" key="2">
    <source>
        <dbReference type="Proteomes" id="UP000613768"/>
    </source>
</evidence>
<dbReference type="EMBL" id="JACYTR010000046">
    <property type="protein sequence ID" value="MBD8527272.1"/>
    <property type="molecule type" value="Genomic_DNA"/>
</dbReference>
<proteinExistence type="predicted"/>
<accession>A0AAW3ZRV5</accession>
<keyword evidence="2" id="KW-1185">Reference proteome</keyword>
<evidence type="ECO:0000313" key="1">
    <source>
        <dbReference type="EMBL" id="MBD8527272.1"/>
    </source>
</evidence>
<reference evidence="1 2" key="1">
    <citation type="submission" date="2020-09" db="EMBL/GenBank/DDBJ databases">
        <title>Pseudoxanthomonas sp. CAU 1598 isolated from sand of Yaerae Beach.</title>
        <authorList>
            <person name="Kim W."/>
        </authorList>
    </citation>
    <scope>NUCLEOTIDE SEQUENCE [LARGE SCALE GENOMIC DNA]</scope>
    <source>
        <strain evidence="1 2">CAU 1598</strain>
    </source>
</reference>
<dbReference type="AlphaFoldDB" id="A0AAW3ZRV5"/>
<organism evidence="1 2">
    <name type="scientific">Pseudomarimonas arenosa</name>
    <dbReference type="NCBI Taxonomy" id="2774145"/>
    <lineage>
        <taxon>Bacteria</taxon>
        <taxon>Pseudomonadati</taxon>
        <taxon>Pseudomonadota</taxon>
        <taxon>Gammaproteobacteria</taxon>
        <taxon>Lysobacterales</taxon>
        <taxon>Lysobacteraceae</taxon>
        <taxon>Pseudomarimonas</taxon>
    </lineage>
</organism>
<gene>
    <name evidence="1" type="ORF">IFO71_16130</name>
</gene>
<protein>
    <submittedName>
        <fullName evidence="1">Uncharacterized protein</fullName>
    </submittedName>
</protein>
<dbReference type="RefSeq" id="WP_192030694.1">
    <property type="nucleotide sequence ID" value="NZ_JACYTR010000046.1"/>
</dbReference>